<proteinExistence type="predicted"/>
<dbReference type="AlphaFoldDB" id="A0A6M1RRL3"/>
<keyword evidence="3" id="KW-1185">Reference proteome</keyword>
<name>A0A6M1RRL3_9HYPH</name>
<protein>
    <submittedName>
        <fullName evidence="2">Dehydrogenase</fullName>
    </submittedName>
</protein>
<reference evidence="2 3" key="1">
    <citation type="submission" date="2020-02" db="EMBL/GenBank/DDBJ databases">
        <title>Genome sequence of the type strain CCBAU10050 of Rhizobium daejeonense.</title>
        <authorList>
            <person name="Gao J."/>
            <person name="Sun J."/>
        </authorList>
    </citation>
    <scope>NUCLEOTIDE SEQUENCE [LARGE SCALE GENOMIC DNA]</scope>
    <source>
        <strain evidence="2 3">CCBAU10050</strain>
    </source>
</reference>
<dbReference type="Proteomes" id="UP000477849">
    <property type="component" value="Unassembled WGS sequence"/>
</dbReference>
<comment type="caution">
    <text evidence="2">The sequence shown here is derived from an EMBL/GenBank/DDBJ whole genome shotgun (WGS) entry which is preliminary data.</text>
</comment>
<evidence type="ECO:0000313" key="2">
    <source>
        <dbReference type="EMBL" id="NGO63972.1"/>
    </source>
</evidence>
<keyword evidence="1" id="KW-0732">Signal</keyword>
<evidence type="ECO:0000256" key="1">
    <source>
        <dbReference type="SAM" id="SignalP"/>
    </source>
</evidence>
<feature type="signal peptide" evidence="1">
    <location>
        <begin position="1"/>
        <end position="17"/>
    </location>
</feature>
<feature type="chain" id="PRO_5026717792" evidence="1">
    <location>
        <begin position="18"/>
        <end position="99"/>
    </location>
</feature>
<gene>
    <name evidence="2" type="ORF">G6N76_09825</name>
</gene>
<accession>A0A6M1RRL3</accession>
<sequence length="99" mass="10611">MKLGKILMLTGLCLALAACSVSTRSVNVAPVKPPVLSKPDSALQKACLRPAALGQGALTQAQVEDLWITDRAALLACYRRHLALRDFYAYRDAALEAGK</sequence>
<evidence type="ECO:0000313" key="3">
    <source>
        <dbReference type="Proteomes" id="UP000477849"/>
    </source>
</evidence>
<organism evidence="2 3">
    <name type="scientific">Rhizobium daejeonense</name>
    <dbReference type="NCBI Taxonomy" id="240521"/>
    <lineage>
        <taxon>Bacteria</taxon>
        <taxon>Pseudomonadati</taxon>
        <taxon>Pseudomonadota</taxon>
        <taxon>Alphaproteobacteria</taxon>
        <taxon>Hyphomicrobiales</taxon>
        <taxon>Rhizobiaceae</taxon>
        <taxon>Rhizobium/Agrobacterium group</taxon>
        <taxon>Rhizobium</taxon>
    </lineage>
</organism>
<dbReference type="EMBL" id="JAAKZH010000003">
    <property type="protein sequence ID" value="NGO63972.1"/>
    <property type="molecule type" value="Genomic_DNA"/>
</dbReference>
<dbReference type="PROSITE" id="PS51257">
    <property type="entry name" value="PROKAR_LIPOPROTEIN"/>
    <property type="match status" value="1"/>
</dbReference>